<dbReference type="Proteomes" id="UP000231436">
    <property type="component" value="Unassembled WGS sequence"/>
</dbReference>
<evidence type="ECO:0000256" key="1">
    <source>
        <dbReference type="SAM" id="MobiDB-lite"/>
    </source>
</evidence>
<accession>A0A2M8LGW5</accession>
<feature type="compositionally biased region" description="Low complexity" evidence="1">
    <location>
        <begin position="65"/>
        <end position="79"/>
    </location>
</feature>
<organism evidence="2 3">
    <name type="scientific">Candidatus Uhrbacteria bacterium CG10_big_fil_rev_8_21_14_0_10_48_16</name>
    <dbReference type="NCBI Taxonomy" id="1975038"/>
    <lineage>
        <taxon>Bacteria</taxon>
        <taxon>Candidatus Uhriibacteriota</taxon>
    </lineage>
</organism>
<sequence length="188" mass="21403">MVKDIRPIDLESSAKQEVVPSSSESKEIPSVPEIQPDKQRTPETGVEQLATERESGTENEESEVNETPSEAVATTTHVTAPPPLVKKVDRLEEEIEHILEEDLKELYLSMPPDKQAKFREKGEETRSKIRDLVGSAKVNAKKIFQLIRGWLKIVPGVNRFFLEQEAKIKTDKILFVTEEEKRKQNENV</sequence>
<name>A0A2M8LGW5_9BACT</name>
<dbReference type="AlphaFoldDB" id="A0A2M8LGW5"/>
<evidence type="ECO:0000313" key="2">
    <source>
        <dbReference type="EMBL" id="PJE76684.1"/>
    </source>
</evidence>
<protein>
    <submittedName>
        <fullName evidence="2">Uncharacterized protein</fullName>
    </submittedName>
</protein>
<feature type="region of interest" description="Disordered" evidence="1">
    <location>
        <begin position="1"/>
        <end position="84"/>
    </location>
</feature>
<feature type="compositionally biased region" description="Basic and acidic residues" evidence="1">
    <location>
        <begin position="1"/>
        <end position="14"/>
    </location>
</feature>
<reference evidence="3" key="1">
    <citation type="submission" date="2017-09" db="EMBL/GenBank/DDBJ databases">
        <title>Depth-based differentiation of microbial function through sediment-hosted aquifers and enrichment of novel symbionts in the deep terrestrial subsurface.</title>
        <authorList>
            <person name="Probst A.J."/>
            <person name="Ladd B."/>
            <person name="Jarett J.K."/>
            <person name="Geller-Mcgrath D.E."/>
            <person name="Sieber C.M.K."/>
            <person name="Emerson J.B."/>
            <person name="Anantharaman K."/>
            <person name="Thomas B.C."/>
            <person name="Malmstrom R."/>
            <person name="Stieglmeier M."/>
            <person name="Klingl A."/>
            <person name="Woyke T."/>
            <person name="Ryan C.M."/>
            <person name="Banfield J.F."/>
        </authorList>
    </citation>
    <scope>NUCLEOTIDE SEQUENCE [LARGE SCALE GENOMIC DNA]</scope>
</reference>
<proteinExistence type="predicted"/>
<evidence type="ECO:0000313" key="3">
    <source>
        <dbReference type="Proteomes" id="UP000231436"/>
    </source>
</evidence>
<comment type="caution">
    <text evidence="2">The sequence shown here is derived from an EMBL/GenBank/DDBJ whole genome shotgun (WGS) entry which is preliminary data.</text>
</comment>
<gene>
    <name evidence="2" type="ORF">COV05_03325</name>
</gene>
<dbReference type="EMBL" id="PFEU01000016">
    <property type="protein sequence ID" value="PJE76684.1"/>
    <property type="molecule type" value="Genomic_DNA"/>
</dbReference>